<dbReference type="AlphaFoldDB" id="K2KX24"/>
<protein>
    <submittedName>
        <fullName evidence="2">Uncharacterized protein</fullName>
    </submittedName>
</protein>
<evidence type="ECO:0000313" key="3">
    <source>
        <dbReference type="Proteomes" id="UP000014115"/>
    </source>
</evidence>
<dbReference type="STRING" id="740709.A10D4_02392"/>
<dbReference type="Proteomes" id="UP000014115">
    <property type="component" value="Unassembled WGS sequence"/>
</dbReference>
<dbReference type="EMBL" id="AMRG01000002">
    <property type="protein sequence ID" value="EKE87054.1"/>
    <property type="molecule type" value="Genomic_DNA"/>
</dbReference>
<sequence>MPLIRYLISLMFLSAVASQASAQHHASVDGYQLNADTQHSILLSNDHQGDQPDVASNDVQQLPQLVARDDVSMPSERQLVAYYSAHQSRAPPYLLNVSN</sequence>
<keyword evidence="3" id="KW-1185">Reference proteome</keyword>
<keyword evidence="1" id="KW-0732">Signal</keyword>
<gene>
    <name evidence="2" type="ORF">A10D4_02392</name>
</gene>
<feature type="signal peptide" evidence="1">
    <location>
        <begin position="1"/>
        <end position="22"/>
    </location>
</feature>
<accession>K2KX24</accession>
<proteinExistence type="predicted"/>
<comment type="caution">
    <text evidence="2">The sequence shown here is derived from an EMBL/GenBank/DDBJ whole genome shotgun (WGS) entry which is preliminary data.</text>
</comment>
<evidence type="ECO:0000256" key="1">
    <source>
        <dbReference type="SAM" id="SignalP"/>
    </source>
</evidence>
<organism evidence="2 3">
    <name type="scientific">Idiomarina xiamenensis 10-D-4</name>
    <dbReference type="NCBI Taxonomy" id="740709"/>
    <lineage>
        <taxon>Bacteria</taxon>
        <taxon>Pseudomonadati</taxon>
        <taxon>Pseudomonadota</taxon>
        <taxon>Gammaproteobacteria</taxon>
        <taxon>Alteromonadales</taxon>
        <taxon>Idiomarinaceae</taxon>
        <taxon>Idiomarina</taxon>
    </lineage>
</organism>
<dbReference type="PATRIC" id="fig|740709.3.peg.483"/>
<reference evidence="2 3" key="1">
    <citation type="journal article" date="2012" name="J. Bacteriol.">
        <title>Genome Sequence of Idiomarina xiamenensis Type Strain 10-D-4.</title>
        <authorList>
            <person name="Lai Q."/>
            <person name="Wang L."/>
            <person name="Wang W."/>
            <person name="Shao Z."/>
        </authorList>
    </citation>
    <scope>NUCLEOTIDE SEQUENCE [LARGE SCALE GENOMIC DNA]</scope>
    <source>
        <strain evidence="2 3">10-D-4</strain>
    </source>
</reference>
<name>K2KX24_9GAMM</name>
<evidence type="ECO:0000313" key="2">
    <source>
        <dbReference type="EMBL" id="EKE87054.1"/>
    </source>
</evidence>
<dbReference type="RefSeq" id="WP_008487497.1">
    <property type="nucleotide sequence ID" value="NZ_AMRG01000002.1"/>
</dbReference>
<feature type="chain" id="PRO_5003862735" evidence="1">
    <location>
        <begin position="23"/>
        <end position="99"/>
    </location>
</feature>